<keyword evidence="4" id="KW-1185">Reference proteome</keyword>
<evidence type="ECO:0000313" key="3">
    <source>
        <dbReference type="EMBL" id="TFL00969.1"/>
    </source>
</evidence>
<feature type="compositionally biased region" description="Low complexity" evidence="1">
    <location>
        <begin position="43"/>
        <end position="52"/>
    </location>
</feature>
<name>A0A5C3QL95_9AGAR</name>
<feature type="compositionally biased region" description="Low complexity" evidence="1">
    <location>
        <begin position="151"/>
        <end position="162"/>
    </location>
</feature>
<dbReference type="EMBL" id="ML178826">
    <property type="protein sequence ID" value="TFL00969.1"/>
    <property type="molecule type" value="Genomic_DNA"/>
</dbReference>
<reference evidence="3 4" key="1">
    <citation type="journal article" date="2019" name="Nat. Ecol. Evol.">
        <title>Megaphylogeny resolves global patterns of mushroom evolution.</title>
        <authorList>
            <person name="Varga T."/>
            <person name="Krizsan K."/>
            <person name="Foldi C."/>
            <person name="Dima B."/>
            <person name="Sanchez-Garcia M."/>
            <person name="Sanchez-Ramirez S."/>
            <person name="Szollosi G.J."/>
            <person name="Szarkandi J.G."/>
            <person name="Papp V."/>
            <person name="Albert L."/>
            <person name="Andreopoulos W."/>
            <person name="Angelini C."/>
            <person name="Antonin V."/>
            <person name="Barry K.W."/>
            <person name="Bougher N.L."/>
            <person name="Buchanan P."/>
            <person name="Buyck B."/>
            <person name="Bense V."/>
            <person name="Catcheside P."/>
            <person name="Chovatia M."/>
            <person name="Cooper J."/>
            <person name="Damon W."/>
            <person name="Desjardin D."/>
            <person name="Finy P."/>
            <person name="Geml J."/>
            <person name="Haridas S."/>
            <person name="Hughes K."/>
            <person name="Justo A."/>
            <person name="Karasinski D."/>
            <person name="Kautmanova I."/>
            <person name="Kiss B."/>
            <person name="Kocsube S."/>
            <person name="Kotiranta H."/>
            <person name="LaButti K.M."/>
            <person name="Lechner B.E."/>
            <person name="Liimatainen K."/>
            <person name="Lipzen A."/>
            <person name="Lukacs Z."/>
            <person name="Mihaltcheva S."/>
            <person name="Morgado L.N."/>
            <person name="Niskanen T."/>
            <person name="Noordeloos M.E."/>
            <person name="Ohm R.A."/>
            <person name="Ortiz-Santana B."/>
            <person name="Ovrebo C."/>
            <person name="Racz N."/>
            <person name="Riley R."/>
            <person name="Savchenko A."/>
            <person name="Shiryaev A."/>
            <person name="Soop K."/>
            <person name="Spirin V."/>
            <person name="Szebenyi C."/>
            <person name="Tomsovsky M."/>
            <person name="Tulloss R.E."/>
            <person name="Uehling J."/>
            <person name="Grigoriev I.V."/>
            <person name="Vagvolgyi C."/>
            <person name="Papp T."/>
            <person name="Martin F.M."/>
            <person name="Miettinen O."/>
            <person name="Hibbett D.S."/>
            <person name="Nagy L.G."/>
        </authorList>
    </citation>
    <scope>NUCLEOTIDE SEQUENCE [LARGE SCALE GENOMIC DNA]</scope>
    <source>
        <strain evidence="3 4">CBS 309.79</strain>
    </source>
</reference>
<evidence type="ECO:0000256" key="1">
    <source>
        <dbReference type="SAM" id="MobiDB-lite"/>
    </source>
</evidence>
<evidence type="ECO:0000313" key="4">
    <source>
        <dbReference type="Proteomes" id="UP000305067"/>
    </source>
</evidence>
<keyword evidence="2" id="KW-0732">Signal</keyword>
<evidence type="ECO:0000256" key="2">
    <source>
        <dbReference type="SAM" id="SignalP"/>
    </source>
</evidence>
<feature type="region of interest" description="Disordered" evidence="1">
    <location>
        <begin position="40"/>
        <end position="66"/>
    </location>
</feature>
<proteinExistence type="predicted"/>
<organism evidence="3 4">
    <name type="scientific">Pterulicium gracile</name>
    <dbReference type="NCBI Taxonomy" id="1884261"/>
    <lineage>
        <taxon>Eukaryota</taxon>
        <taxon>Fungi</taxon>
        <taxon>Dikarya</taxon>
        <taxon>Basidiomycota</taxon>
        <taxon>Agaricomycotina</taxon>
        <taxon>Agaricomycetes</taxon>
        <taxon>Agaricomycetidae</taxon>
        <taxon>Agaricales</taxon>
        <taxon>Pleurotineae</taxon>
        <taxon>Pterulaceae</taxon>
        <taxon>Pterulicium</taxon>
    </lineage>
</organism>
<dbReference type="Proteomes" id="UP000305067">
    <property type="component" value="Unassembled WGS sequence"/>
</dbReference>
<sequence length="220" mass="21574">MPSFTTLRTLLLITFLPALISAAPLPKLDLLIPSEFCTTKSGSAHPASSTPAPHHPYDSPVNLDFDRRAGGLEGGLIPGGGLGPVSDILNGLSIVGNGGNSNGGGNSGPGYPQPPPPPAGGGYPPSPIHRPAEPIPPQLPAPFANLKANVSPSASQSATTPSIPGGDGAGTSVGGGDARGLLDGVNTLPLGDVIGVILGGGKAGDGQADGGKAKRMVVTQ</sequence>
<feature type="compositionally biased region" description="Pro residues" evidence="1">
    <location>
        <begin position="111"/>
        <end position="140"/>
    </location>
</feature>
<feature type="compositionally biased region" description="Gly residues" evidence="1">
    <location>
        <begin position="99"/>
        <end position="108"/>
    </location>
</feature>
<protein>
    <submittedName>
        <fullName evidence="3">Uncharacterized protein</fullName>
    </submittedName>
</protein>
<accession>A0A5C3QL95</accession>
<feature type="chain" id="PRO_5022685099" evidence="2">
    <location>
        <begin position="23"/>
        <end position="220"/>
    </location>
</feature>
<dbReference type="AlphaFoldDB" id="A0A5C3QL95"/>
<feature type="signal peptide" evidence="2">
    <location>
        <begin position="1"/>
        <end position="22"/>
    </location>
</feature>
<feature type="region of interest" description="Disordered" evidence="1">
    <location>
        <begin position="99"/>
        <end position="175"/>
    </location>
</feature>
<feature type="compositionally biased region" description="Gly residues" evidence="1">
    <location>
        <begin position="165"/>
        <end position="175"/>
    </location>
</feature>
<gene>
    <name evidence="3" type="ORF">BDV98DRAFT_583041</name>
</gene>